<dbReference type="EMBL" id="MH797002">
    <property type="protein sequence ID" value="AYW35399.1"/>
    <property type="molecule type" value="Genomic_DNA"/>
</dbReference>
<dbReference type="PANTHER" id="PTHR45725">
    <property type="entry name" value="FORMIN HOMOLOGY 2 FAMILY MEMBER"/>
    <property type="match status" value="1"/>
</dbReference>
<evidence type="ECO:0000256" key="1">
    <source>
        <dbReference type="SAM" id="MobiDB-lite"/>
    </source>
</evidence>
<feature type="compositionally biased region" description="Acidic residues" evidence="1">
    <location>
        <begin position="485"/>
        <end position="494"/>
    </location>
</feature>
<dbReference type="InterPro" id="IPR051425">
    <property type="entry name" value="Formin_Homology"/>
</dbReference>
<name>A0A3G5EB06_NPVAP</name>
<feature type="compositionally biased region" description="Polar residues" evidence="1">
    <location>
        <begin position="354"/>
        <end position="371"/>
    </location>
</feature>
<proteinExistence type="predicted"/>
<dbReference type="PANTHER" id="PTHR45725:SF1">
    <property type="entry name" value="DISHEVELLED ASSOCIATED ACTIVATOR OF MORPHOGENESIS, ISOFORM D"/>
    <property type="match status" value="1"/>
</dbReference>
<accession>A0A3G5EB06</accession>
<protein>
    <submittedName>
        <fullName evidence="2">p87</fullName>
    </submittedName>
</protein>
<evidence type="ECO:0000313" key="2">
    <source>
        <dbReference type="EMBL" id="AYW35399.1"/>
    </source>
</evidence>
<gene>
    <name evidence="2" type="primary">p87</name>
</gene>
<reference evidence="2" key="1">
    <citation type="submission" date="2018-08" db="EMBL/GenBank/DDBJ databases">
        <title>Genetic characterization of an alphabaculovirus causing tiger band disease in the oak tasar silkworm, Antheraea proylei.</title>
        <authorList>
            <person name="Tourangbam S."/>
            <person name="Malcolm F.J."/>
            <person name="Luikham R."/>
            <person name="Kshetrimayum M."/>
            <person name="Yumnam R."/>
            <person name="Rajkumari L."/>
        </authorList>
    </citation>
    <scope>NUCLEOTIDE SEQUENCE</scope>
    <source>
        <strain evidence="2">TkhulenIBD</strain>
    </source>
</reference>
<feature type="compositionally biased region" description="Polar residues" evidence="1">
    <location>
        <begin position="380"/>
        <end position="397"/>
    </location>
</feature>
<feature type="compositionally biased region" description="Polar residues" evidence="1">
    <location>
        <begin position="406"/>
        <end position="423"/>
    </location>
</feature>
<sequence>MDERNSLLIASLTGQILTRDPPAVQAVLHTPERSLDQKLDALADLIGAVSAAQTAEVRANSALVAQNNILRQRAAQTAVTFLRRARQVGVPASALDQIQSALQQYETYVNNDGLDGTVIDGYLSRAEAAYADVRGANVVPFLKRAESQTQAAAPTVAPPAQLYALIAKFRDPRAIERVGNADIQSALTHMTQNVEGAPLIPVRIYRASLDTIKDEDARLLFDLYLQQDGISYEEDAQAALDRILGPYGAAFSNESEAVIAAERDFDRMDIEQLTEYIKHNYSGQFDFNMHNSVNDVREFAKTVWRANKTPMPEQSWQTPAPTPMPERSWQTPAPTPMPEQSWQTPAPTPMPERSWQTPAPTPMPEQSWQTPAPTPMPERSWQTPAQTPMPEQSWQTPAPTPMPERSWQTPAPTPMPEQSWQTPAPTPMPERSWQTPAPTPMPEQSWQTPAPTPMPERSWQTPAQDQNLQAPVPNADAKRRRVPSSDEEEVEVDFEAERKRRRQEDKDFLRVKAKELAQYAGVNERMERIVKVTRAMQRTYDYCNCKNTIKGTPDAATFEKLLQRLNTYDLAHVEMTVNFYELLYPLTLYNDEDNRIAGYIFAAANYFQNCAKNFGQMRAQFNAHGAFAQIDSMVMFVIKFNFLCDLQAFFGQIDNLPTLGQPNIKTHNVLIMRDKIVKLAFNALQYNTVVKTENRRDPKHLRRVIMLMNADFNVI</sequence>
<feature type="region of interest" description="Disordered" evidence="1">
    <location>
        <begin position="309"/>
        <end position="502"/>
    </location>
</feature>
<organism evidence="2">
    <name type="scientific">Antheraea proylei nucleopolyhedrovirus</name>
    <dbReference type="NCBI Taxonomy" id="2126611"/>
    <lineage>
        <taxon>Viruses</taxon>
        <taxon>Viruses incertae sedis</taxon>
        <taxon>Naldaviricetes</taxon>
        <taxon>Lefavirales</taxon>
        <taxon>Baculoviridae</taxon>
        <taxon>Alphabaculovirus</taxon>
        <taxon>Alphabaculovirus anpernyi</taxon>
    </lineage>
</organism>
<feature type="compositionally biased region" description="Polar residues" evidence="1">
    <location>
        <begin position="432"/>
        <end position="449"/>
    </location>
</feature>
<dbReference type="GO" id="GO:0019028">
    <property type="term" value="C:viral capsid"/>
    <property type="evidence" value="ECO:0007669"/>
    <property type="project" value="InterPro"/>
</dbReference>
<feature type="compositionally biased region" description="Polar residues" evidence="1">
    <location>
        <begin position="458"/>
        <end position="469"/>
    </location>
</feature>
<dbReference type="PIRSF" id="PIRSF003639">
    <property type="entry name" value="Nucleo_P87"/>
    <property type="match status" value="1"/>
</dbReference>
<dbReference type="Pfam" id="PF07267">
    <property type="entry name" value="Nucleo_P87"/>
    <property type="match status" value="2"/>
</dbReference>
<dbReference type="InterPro" id="IPR009893">
    <property type="entry name" value="Nucleo_P80/P87"/>
</dbReference>
<feature type="compositionally biased region" description="Polar residues" evidence="1">
    <location>
        <begin position="328"/>
        <end position="345"/>
    </location>
</feature>